<accession>A0AB36THN8</accession>
<protein>
    <submittedName>
        <fullName evidence="3">Acetyl esterase/lipase</fullName>
    </submittedName>
</protein>
<dbReference type="SUPFAM" id="SSF53474">
    <property type="entry name" value="alpha/beta-Hydrolases"/>
    <property type="match status" value="1"/>
</dbReference>
<dbReference type="GO" id="GO:0016787">
    <property type="term" value="F:hydrolase activity"/>
    <property type="evidence" value="ECO:0007669"/>
    <property type="project" value="UniProtKB-KW"/>
</dbReference>
<name>A0AB36THN8_ACETH</name>
<dbReference type="PANTHER" id="PTHR48081">
    <property type="entry name" value="AB HYDROLASE SUPERFAMILY PROTEIN C4A8.06C"/>
    <property type="match status" value="1"/>
</dbReference>
<evidence type="ECO:0000256" key="1">
    <source>
        <dbReference type="ARBA" id="ARBA00022801"/>
    </source>
</evidence>
<dbReference type="PANTHER" id="PTHR48081:SF8">
    <property type="entry name" value="ALPHA_BETA HYDROLASE FOLD-3 DOMAIN-CONTAINING PROTEIN-RELATED"/>
    <property type="match status" value="1"/>
</dbReference>
<dbReference type="SMR" id="A0AB36THN8"/>
<dbReference type="Gene3D" id="3.40.50.1820">
    <property type="entry name" value="alpha/beta hydrolase"/>
    <property type="match status" value="1"/>
</dbReference>
<reference evidence="3 4" key="1">
    <citation type="submission" date="2017-09" db="EMBL/GenBank/DDBJ databases">
        <title>Evaluation of Pacific Biosciences Sequencing Technology to Finishing C. thermocellum Genome Sequences.</title>
        <authorList>
            <person name="Brown S."/>
        </authorList>
    </citation>
    <scope>NUCLEOTIDE SEQUENCE [LARGE SCALE GENOMIC DNA]</scope>
    <source>
        <strain evidence="3 4">AD2</strain>
    </source>
</reference>
<evidence type="ECO:0000259" key="2">
    <source>
        <dbReference type="Pfam" id="PF07859"/>
    </source>
</evidence>
<evidence type="ECO:0000313" key="4">
    <source>
        <dbReference type="Proteomes" id="UP000223596"/>
    </source>
</evidence>
<dbReference type="GeneID" id="35803936"/>
<organism evidence="3 4">
    <name type="scientific">Acetivibrio thermocellus AD2</name>
    <dbReference type="NCBI Taxonomy" id="1138384"/>
    <lineage>
        <taxon>Bacteria</taxon>
        <taxon>Bacillati</taxon>
        <taxon>Bacillota</taxon>
        <taxon>Clostridia</taxon>
        <taxon>Eubacteriales</taxon>
        <taxon>Oscillospiraceae</taxon>
        <taxon>Acetivibrio</taxon>
    </lineage>
</organism>
<proteinExistence type="predicted"/>
<gene>
    <name evidence="3" type="ORF">M972_111120</name>
</gene>
<dbReference type="Proteomes" id="UP000223596">
    <property type="component" value="Unassembled WGS sequence"/>
</dbReference>
<comment type="caution">
    <text evidence="3">The sequence shown here is derived from an EMBL/GenBank/DDBJ whole genome shotgun (WGS) entry which is preliminary data.</text>
</comment>
<dbReference type="EMBL" id="PDBW01000001">
    <property type="protein sequence ID" value="PFH02350.1"/>
    <property type="molecule type" value="Genomic_DNA"/>
</dbReference>
<sequence>MNPYKRIALKALSHWGRNLKKNYRVYRRFTNVVSVCTGHGCRIADLEVAAGDRNIPVRLFHPDDPALGVLIFFHGGGWVTGNVDSYTHVCSNMANQTKNIVVSVDYRLAPEHPFPSGLEDCYDATREFFKNPGLLNCKADDITLIGDSAGGNLAAAVSLMARDRGEFLPKRQILIYPSTYNDHSENSPFPSIRENGTGYLLTSEEIQNYMDMYAPNIEDRQSPYLAPLLARDLSNQPDTLIITAEYDPLRDEGEAYGMRLKEYGNNVKMYRIKGALHGFFSIPWKSQHVSRSFEIINWFLNSYNGQSEELL</sequence>
<dbReference type="InterPro" id="IPR050300">
    <property type="entry name" value="GDXG_lipolytic_enzyme"/>
</dbReference>
<dbReference type="Pfam" id="PF07859">
    <property type="entry name" value="Abhydrolase_3"/>
    <property type="match status" value="1"/>
</dbReference>
<dbReference type="AlphaFoldDB" id="A0AB36THN8"/>
<dbReference type="RefSeq" id="WP_003519434.1">
    <property type="nucleotide sequence ID" value="NZ_CP013828.1"/>
</dbReference>
<evidence type="ECO:0000313" key="3">
    <source>
        <dbReference type="EMBL" id="PFH02350.1"/>
    </source>
</evidence>
<dbReference type="InterPro" id="IPR013094">
    <property type="entry name" value="AB_hydrolase_3"/>
</dbReference>
<keyword evidence="1" id="KW-0378">Hydrolase</keyword>
<feature type="domain" description="Alpha/beta hydrolase fold-3" evidence="2">
    <location>
        <begin position="70"/>
        <end position="280"/>
    </location>
</feature>
<dbReference type="InterPro" id="IPR029058">
    <property type="entry name" value="AB_hydrolase_fold"/>
</dbReference>